<evidence type="ECO:0000256" key="3">
    <source>
        <dbReference type="ARBA" id="ARBA00022801"/>
    </source>
</evidence>
<feature type="compositionally biased region" description="Low complexity" evidence="6">
    <location>
        <begin position="88"/>
        <end position="97"/>
    </location>
</feature>
<dbReference type="InterPro" id="IPR001328">
    <property type="entry name" value="Pept_tRNA_hydro"/>
</dbReference>
<dbReference type="GO" id="GO:0000049">
    <property type="term" value="F:tRNA binding"/>
    <property type="evidence" value="ECO:0007669"/>
    <property type="project" value="UniProtKB-KW"/>
</dbReference>
<gene>
    <name evidence="7" type="ORF">LY90DRAFT_667350</name>
</gene>
<evidence type="ECO:0000256" key="6">
    <source>
        <dbReference type="SAM" id="MobiDB-lite"/>
    </source>
</evidence>
<dbReference type="Pfam" id="PF01195">
    <property type="entry name" value="Pept_tRNA_hydro"/>
    <property type="match status" value="2"/>
</dbReference>
<dbReference type="SUPFAM" id="SSF53178">
    <property type="entry name" value="Peptidyl-tRNA hydrolase-like"/>
    <property type="match status" value="2"/>
</dbReference>
<dbReference type="Proteomes" id="UP000193920">
    <property type="component" value="Unassembled WGS sequence"/>
</dbReference>
<organism evidence="7 8">
    <name type="scientific">Neocallimastix californiae</name>
    <dbReference type="NCBI Taxonomy" id="1754190"/>
    <lineage>
        <taxon>Eukaryota</taxon>
        <taxon>Fungi</taxon>
        <taxon>Fungi incertae sedis</taxon>
        <taxon>Chytridiomycota</taxon>
        <taxon>Chytridiomycota incertae sedis</taxon>
        <taxon>Neocallimastigomycetes</taxon>
        <taxon>Neocallimastigales</taxon>
        <taxon>Neocallimastigaceae</taxon>
        <taxon>Neocallimastix</taxon>
    </lineage>
</organism>
<proteinExistence type="inferred from homology"/>
<protein>
    <recommendedName>
        <fullName evidence="1">peptidyl-tRNA hydrolase</fullName>
        <ecNumber evidence="1">3.1.1.29</ecNumber>
    </recommendedName>
</protein>
<evidence type="ECO:0000256" key="5">
    <source>
        <dbReference type="ARBA" id="ARBA00038063"/>
    </source>
</evidence>
<comment type="caution">
    <text evidence="7">The sequence shown here is derived from an EMBL/GenBank/DDBJ whole genome shotgun (WGS) entry which is preliminary data.</text>
</comment>
<comment type="similarity">
    <text evidence="5">Belongs to the PTH family.</text>
</comment>
<dbReference type="EC" id="3.1.1.29" evidence="1"/>
<keyword evidence="8" id="KW-1185">Reference proteome</keyword>
<keyword evidence="2" id="KW-0820">tRNA-binding</keyword>
<dbReference type="InterPro" id="IPR018171">
    <property type="entry name" value="Pept_tRNA_hydro_CS"/>
</dbReference>
<dbReference type="Gene3D" id="3.40.50.1470">
    <property type="entry name" value="Peptidyl-tRNA hydrolase"/>
    <property type="match status" value="1"/>
</dbReference>
<dbReference type="OrthoDB" id="1711136at2759"/>
<reference evidence="7 8" key="1">
    <citation type="submission" date="2016-08" db="EMBL/GenBank/DDBJ databases">
        <title>A Parts List for Fungal Cellulosomes Revealed by Comparative Genomics.</title>
        <authorList>
            <consortium name="DOE Joint Genome Institute"/>
            <person name="Haitjema C.H."/>
            <person name="Gilmore S.P."/>
            <person name="Henske J.K."/>
            <person name="Solomon K.V."/>
            <person name="De Groot R."/>
            <person name="Kuo A."/>
            <person name="Mondo S.J."/>
            <person name="Salamov A.A."/>
            <person name="Labutti K."/>
            <person name="Zhao Z."/>
            <person name="Chiniquy J."/>
            <person name="Barry K."/>
            <person name="Brewer H.M."/>
            <person name="Purvine S.O."/>
            <person name="Wright A.T."/>
            <person name="Boxma B."/>
            <person name="Van Alen T."/>
            <person name="Hackstein J.H."/>
            <person name="Baker S.E."/>
            <person name="Grigoriev I.V."/>
            <person name="O'Malley M.A."/>
        </authorList>
    </citation>
    <scope>NUCLEOTIDE SEQUENCE [LARGE SCALE GENOMIC DNA]</scope>
    <source>
        <strain evidence="7 8">G1</strain>
    </source>
</reference>
<dbReference type="PANTHER" id="PTHR17224">
    <property type="entry name" value="PEPTIDYL-TRNA HYDROLASE"/>
    <property type="match status" value="1"/>
</dbReference>
<dbReference type="GO" id="GO:0004045">
    <property type="term" value="F:peptidyl-tRNA hydrolase activity"/>
    <property type="evidence" value="ECO:0007669"/>
    <property type="project" value="UniProtKB-EC"/>
</dbReference>
<accession>A0A1Y2EGL2</accession>
<feature type="region of interest" description="Disordered" evidence="6">
    <location>
        <begin position="67"/>
        <end position="101"/>
    </location>
</feature>
<dbReference type="InterPro" id="IPR036416">
    <property type="entry name" value="Pept_tRNA_hydro_sf"/>
</dbReference>
<name>A0A1Y2EGL2_9FUNG</name>
<dbReference type="AlphaFoldDB" id="A0A1Y2EGL2"/>
<evidence type="ECO:0000256" key="2">
    <source>
        <dbReference type="ARBA" id="ARBA00022555"/>
    </source>
</evidence>
<dbReference type="PROSITE" id="PS01196">
    <property type="entry name" value="PEPT_TRNA_HYDROL_2"/>
    <property type="match status" value="1"/>
</dbReference>
<dbReference type="EMBL" id="MCOG01000042">
    <property type="protein sequence ID" value="ORY70718.1"/>
    <property type="molecule type" value="Genomic_DNA"/>
</dbReference>
<evidence type="ECO:0000313" key="8">
    <source>
        <dbReference type="Proteomes" id="UP000193920"/>
    </source>
</evidence>
<dbReference type="PANTHER" id="PTHR17224:SF1">
    <property type="entry name" value="PEPTIDYL-TRNA HYDROLASE"/>
    <property type="match status" value="1"/>
</dbReference>
<keyword evidence="3 7" id="KW-0378">Hydrolase</keyword>
<evidence type="ECO:0000256" key="1">
    <source>
        <dbReference type="ARBA" id="ARBA00013260"/>
    </source>
</evidence>
<dbReference type="NCBIfam" id="TIGR00447">
    <property type="entry name" value="pth"/>
    <property type="match status" value="1"/>
</dbReference>
<dbReference type="STRING" id="1754190.A0A1Y2EGL2"/>
<dbReference type="CDD" id="cd00462">
    <property type="entry name" value="PTH"/>
    <property type="match status" value="1"/>
</dbReference>
<sequence>MCKNKFLIVGLGNPEKKLEYTRHNVGKYFVNRIAEEFGGTEWITKNSYGGSISVLNYTLKKEDIPVKNKNKNKKKGKNNEKKIKQSTNDSYDSNDSNGFSEITKNNIENQNLKENNNEQLNQNDVNINLNQDVKDKITFQLYFLKPKYYINESGKGVLKAVEKFNIPKENVIILHDNLDKKLGHIQLKEKGSANGHNGIRSTIECLGDDNFYRIKIGIDRPPKTEENKAIYYSLVGDYVLEPFKPNEFLTINNEIFNKVIEILRELAYKKAEEIFNQSDN</sequence>
<evidence type="ECO:0000313" key="7">
    <source>
        <dbReference type="EMBL" id="ORY70718.1"/>
    </source>
</evidence>
<evidence type="ECO:0000256" key="4">
    <source>
        <dbReference type="ARBA" id="ARBA00022884"/>
    </source>
</evidence>
<keyword evidence="4" id="KW-0694">RNA-binding</keyword>